<evidence type="ECO:0008006" key="3">
    <source>
        <dbReference type="Google" id="ProtNLM"/>
    </source>
</evidence>
<evidence type="ECO:0000313" key="2">
    <source>
        <dbReference type="Proteomes" id="UP000501125"/>
    </source>
</evidence>
<keyword evidence="2" id="KW-1185">Reference proteome</keyword>
<dbReference type="GeneID" id="65101516"/>
<gene>
    <name evidence="1" type="primary">orf38</name>
    <name evidence="1" type="ORF">HytaNPV_gp038</name>
</gene>
<protein>
    <recommendedName>
        <fullName evidence="3">Lipoprotein</fullName>
    </recommendedName>
</protein>
<name>A0A2Z4HHZ6_9ABAC</name>
<dbReference type="KEGG" id="vg:65101516"/>
<dbReference type="Proteomes" id="UP000501125">
    <property type="component" value="Chromosome"/>
</dbReference>
<organism evidence="1 2">
    <name type="scientific">Hyposidra talaca nucleopolyhedrovirus</name>
    <dbReference type="NCBI Taxonomy" id="1070315"/>
    <lineage>
        <taxon>Viruses</taxon>
        <taxon>Viruses incertae sedis</taxon>
        <taxon>Naldaviricetes</taxon>
        <taxon>Lefavirales</taxon>
        <taxon>Baculoviridae</taxon>
        <taxon>Alphabaculovirus</taxon>
        <taxon>Alphabaculovirus hytalacae</taxon>
    </lineage>
</organism>
<dbReference type="PROSITE" id="PS51257">
    <property type="entry name" value="PROKAR_LIPOPROTEIN"/>
    <property type="match status" value="1"/>
</dbReference>
<reference evidence="1 2" key="1">
    <citation type="journal article" date="2018" name="Sci. Rep.">
        <title>Comprehensive analysis of single molecule sequencing-derived complete genome and whole transcriptome of Hyposidra talaca nuclear polyhedrosis virus.</title>
        <authorList>
            <person name="Nguyen T.T."/>
            <person name="Suryamohan K."/>
            <person name="Kuriakose B."/>
            <person name="Janakiraman V."/>
            <person name="Reichelt M."/>
            <person name="Chaudhuri S."/>
            <person name="Guillory J."/>
            <person name="Divakaran N."/>
            <person name="Rabins P.E."/>
            <person name="Goel R."/>
            <person name="Deka B."/>
            <person name="Sarkar S."/>
            <person name="Ekka P."/>
            <person name="Tsai Y.C."/>
            <person name="Vargas D."/>
            <person name="Santhosh S."/>
            <person name="Mohan S."/>
            <person name="Chin C.S."/>
            <person name="Korlach J."/>
            <person name="Thomas G."/>
            <person name="Babu A."/>
            <person name="Seshagiri S."/>
        </authorList>
    </citation>
    <scope>NUCLEOTIDE SEQUENCE [LARGE SCALE GENOMIC DNA]</scope>
    <source>
        <strain evidence="1 2">HytaNPVIndia001</strain>
    </source>
</reference>
<dbReference type="EMBL" id="MH261376">
    <property type="protein sequence ID" value="AWW14398.1"/>
    <property type="molecule type" value="Genomic_DNA"/>
</dbReference>
<evidence type="ECO:0000313" key="1">
    <source>
        <dbReference type="EMBL" id="AWW14398.1"/>
    </source>
</evidence>
<dbReference type="RefSeq" id="YP_010086305.1">
    <property type="nucleotide sequence ID" value="NC_055453.1"/>
</dbReference>
<sequence>MKTKSESGGTCTATALVAVLTISAVGCARHGVFHGTDQNSRNYNENESFNMHIL</sequence>
<accession>A0A2Z4HHZ6</accession>
<proteinExistence type="predicted"/>